<dbReference type="PANTHER" id="PTHR43744">
    <property type="entry name" value="ABC TRANSPORTER PERMEASE PROTEIN MG189-RELATED-RELATED"/>
    <property type="match status" value="1"/>
</dbReference>
<comment type="similarity">
    <text evidence="7">Belongs to the binding-protein-dependent transport system permease family.</text>
</comment>
<proteinExistence type="inferred from homology"/>
<evidence type="ECO:0000256" key="6">
    <source>
        <dbReference type="ARBA" id="ARBA00023136"/>
    </source>
</evidence>
<evidence type="ECO:0000256" key="3">
    <source>
        <dbReference type="ARBA" id="ARBA00022475"/>
    </source>
</evidence>
<protein>
    <submittedName>
        <fullName evidence="9">Carbohydrate ABC transporter permease</fullName>
    </submittedName>
</protein>
<feature type="transmembrane region" description="Helical" evidence="7">
    <location>
        <begin position="206"/>
        <end position="227"/>
    </location>
</feature>
<keyword evidence="5 7" id="KW-1133">Transmembrane helix</keyword>
<dbReference type="PROSITE" id="PS50928">
    <property type="entry name" value="ABC_TM1"/>
    <property type="match status" value="1"/>
</dbReference>
<evidence type="ECO:0000256" key="1">
    <source>
        <dbReference type="ARBA" id="ARBA00004651"/>
    </source>
</evidence>
<dbReference type="CDD" id="cd06261">
    <property type="entry name" value="TM_PBP2"/>
    <property type="match status" value="1"/>
</dbReference>
<name>A0ABP7AL18_9MICO</name>
<keyword evidence="6 7" id="KW-0472">Membrane</keyword>
<dbReference type="EMBL" id="BAAAYU010000005">
    <property type="protein sequence ID" value="GAA3634748.1"/>
    <property type="molecule type" value="Genomic_DNA"/>
</dbReference>
<dbReference type="InterPro" id="IPR035906">
    <property type="entry name" value="MetI-like_sf"/>
</dbReference>
<dbReference type="SUPFAM" id="SSF161098">
    <property type="entry name" value="MetI-like"/>
    <property type="match status" value="1"/>
</dbReference>
<keyword evidence="3" id="KW-1003">Cell membrane</keyword>
<dbReference type="InterPro" id="IPR000515">
    <property type="entry name" value="MetI-like"/>
</dbReference>
<sequence>MTTELIRYPSTKKKSLGSKIRWTLFYIVLSIAAFAMVVPFIWMVLTSLKTPAEVNSFTWFPSELHWENYVTAMTAAPFLDYFRNSFILAISSTLLTVVFATAAGYALAKLPIPGRQYLMWYIIAMLMVPFQVVIVPLFLVVKQIPLFGGNDIFGQGGSGWLDSWWGLIIPLSMGPLFIFLSRQFFTSLPDELAEAARIDGVSEYGIFFRIMMPLVKPALVTITVFQLEAAWNSFLWPLIVTSSPDLRPLQLGLAIFAQDELNVQWNYLMAGATLATVPMIILFIAAQKYFVQGLASSGLKG</sequence>
<comment type="subcellular location">
    <subcellularLocation>
        <location evidence="1 7">Cell membrane</location>
        <topology evidence="1 7">Multi-pass membrane protein</topology>
    </subcellularLocation>
</comment>
<dbReference type="PANTHER" id="PTHR43744:SF12">
    <property type="entry name" value="ABC TRANSPORTER PERMEASE PROTEIN MG189-RELATED"/>
    <property type="match status" value="1"/>
</dbReference>
<feature type="transmembrane region" description="Helical" evidence="7">
    <location>
        <begin position="164"/>
        <end position="185"/>
    </location>
</feature>
<feature type="transmembrane region" description="Helical" evidence="7">
    <location>
        <begin position="120"/>
        <end position="144"/>
    </location>
</feature>
<organism evidence="9 10">
    <name type="scientific">Microbacterium awajiense</name>
    <dbReference type="NCBI Taxonomy" id="415214"/>
    <lineage>
        <taxon>Bacteria</taxon>
        <taxon>Bacillati</taxon>
        <taxon>Actinomycetota</taxon>
        <taxon>Actinomycetes</taxon>
        <taxon>Micrococcales</taxon>
        <taxon>Microbacteriaceae</taxon>
        <taxon>Microbacterium</taxon>
    </lineage>
</organism>
<evidence type="ECO:0000256" key="4">
    <source>
        <dbReference type="ARBA" id="ARBA00022692"/>
    </source>
</evidence>
<evidence type="ECO:0000256" key="2">
    <source>
        <dbReference type="ARBA" id="ARBA00022448"/>
    </source>
</evidence>
<feature type="transmembrane region" description="Helical" evidence="7">
    <location>
        <begin position="86"/>
        <end position="108"/>
    </location>
</feature>
<dbReference type="RefSeq" id="WP_344737617.1">
    <property type="nucleotide sequence ID" value="NZ_BAAAYU010000005.1"/>
</dbReference>
<gene>
    <name evidence="9" type="ORF">GCM10022200_17490</name>
</gene>
<keyword evidence="10" id="KW-1185">Reference proteome</keyword>
<evidence type="ECO:0000256" key="7">
    <source>
        <dbReference type="RuleBase" id="RU363032"/>
    </source>
</evidence>
<dbReference type="Gene3D" id="1.10.3720.10">
    <property type="entry name" value="MetI-like"/>
    <property type="match status" value="1"/>
</dbReference>
<keyword evidence="2 7" id="KW-0813">Transport</keyword>
<keyword evidence="4 7" id="KW-0812">Transmembrane</keyword>
<evidence type="ECO:0000313" key="9">
    <source>
        <dbReference type="EMBL" id="GAA3634748.1"/>
    </source>
</evidence>
<feature type="domain" description="ABC transmembrane type-1" evidence="8">
    <location>
        <begin position="82"/>
        <end position="286"/>
    </location>
</feature>
<feature type="transmembrane region" description="Helical" evidence="7">
    <location>
        <begin position="267"/>
        <end position="286"/>
    </location>
</feature>
<dbReference type="Proteomes" id="UP001501697">
    <property type="component" value="Unassembled WGS sequence"/>
</dbReference>
<accession>A0ABP7AL18</accession>
<dbReference type="Pfam" id="PF00528">
    <property type="entry name" value="BPD_transp_1"/>
    <property type="match status" value="1"/>
</dbReference>
<feature type="transmembrane region" description="Helical" evidence="7">
    <location>
        <begin position="20"/>
        <end position="45"/>
    </location>
</feature>
<evidence type="ECO:0000259" key="8">
    <source>
        <dbReference type="PROSITE" id="PS50928"/>
    </source>
</evidence>
<comment type="caution">
    <text evidence="9">The sequence shown here is derived from an EMBL/GenBank/DDBJ whole genome shotgun (WGS) entry which is preliminary data.</text>
</comment>
<evidence type="ECO:0000256" key="5">
    <source>
        <dbReference type="ARBA" id="ARBA00022989"/>
    </source>
</evidence>
<evidence type="ECO:0000313" key="10">
    <source>
        <dbReference type="Proteomes" id="UP001501697"/>
    </source>
</evidence>
<reference evidence="10" key="1">
    <citation type="journal article" date="2019" name="Int. J. Syst. Evol. Microbiol.">
        <title>The Global Catalogue of Microorganisms (GCM) 10K type strain sequencing project: providing services to taxonomists for standard genome sequencing and annotation.</title>
        <authorList>
            <consortium name="The Broad Institute Genomics Platform"/>
            <consortium name="The Broad Institute Genome Sequencing Center for Infectious Disease"/>
            <person name="Wu L."/>
            <person name="Ma J."/>
        </authorList>
    </citation>
    <scope>NUCLEOTIDE SEQUENCE [LARGE SCALE GENOMIC DNA]</scope>
    <source>
        <strain evidence="10">JCM 16544</strain>
    </source>
</reference>